<reference evidence="1 2" key="2">
    <citation type="journal article" date="2022" name="Mol. Ecol. Resour.">
        <title>The genomes of chicory, endive, great burdock and yacon provide insights into Asteraceae paleo-polyploidization history and plant inulin production.</title>
        <authorList>
            <person name="Fan W."/>
            <person name="Wang S."/>
            <person name="Wang H."/>
            <person name="Wang A."/>
            <person name="Jiang F."/>
            <person name="Liu H."/>
            <person name="Zhao H."/>
            <person name="Xu D."/>
            <person name="Zhang Y."/>
        </authorList>
    </citation>
    <scope>NUCLEOTIDE SEQUENCE [LARGE SCALE GENOMIC DNA]</scope>
    <source>
        <strain evidence="2">cv. Niubang</strain>
    </source>
</reference>
<accession>A0ACB8XIZ1</accession>
<name>A0ACB8XIZ1_ARCLA</name>
<organism evidence="1 2">
    <name type="scientific">Arctium lappa</name>
    <name type="common">Greater burdock</name>
    <name type="synonym">Lappa major</name>
    <dbReference type="NCBI Taxonomy" id="4217"/>
    <lineage>
        <taxon>Eukaryota</taxon>
        <taxon>Viridiplantae</taxon>
        <taxon>Streptophyta</taxon>
        <taxon>Embryophyta</taxon>
        <taxon>Tracheophyta</taxon>
        <taxon>Spermatophyta</taxon>
        <taxon>Magnoliopsida</taxon>
        <taxon>eudicotyledons</taxon>
        <taxon>Gunneridae</taxon>
        <taxon>Pentapetalae</taxon>
        <taxon>asterids</taxon>
        <taxon>campanulids</taxon>
        <taxon>Asterales</taxon>
        <taxon>Asteraceae</taxon>
        <taxon>Carduoideae</taxon>
        <taxon>Cardueae</taxon>
        <taxon>Arctiinae</taxon>
        <taxon>Arctium</taxon>
    </lineage>
</organism>
<comment type="caution">
    <text evidence="1">The sequence shown here is derived from an EMBL/GenBank/DDBJ whole genome shotgun (WGS) entry which is preliminary data.</text>
</comment>
<reference evidence="2" key="1">
    <citation type="journal article" date="2022" name="Mol. Ecol. Resour.">
        <title>The genomes of chicory, endive, great burdock and yacon provide insights into Asteraceae palaeo-polyploidization history and plant inulin production.</title>
        <authorList>
            <person name="Fan W."/>
            <person name="Wang S."/>
            <person name="Wang H."/>
            <person name="Wang A."/>
            <person name="Jiang F."/>
            <person name="Liu H."/>
            <person name="Zhao H."/>
            <person name="Xu D."/>
            <person name="Zhang Y."/>
        </authorList>
    </citation>
    <scope>NUCLEOTIDE SEQUENCE [LARGE SCALE GENOMIC DNA]</scope>
    <source>
        <strain evidence="2">cv. Niubang</strain>
    </source>
</reference>
<dbReference type="EMBL" id="CM042063">
    <property type="protein sequence ID" value="KAI3667646.1"/>
    <property type="molecule type" value="Genomic_DNA"/>
</dbReference>
<gene>
    <name evidence="1" type="ORF">L6452_42715</name>
</gene>
<evidence type="ECO:0000313" key="2">
    <source>
        <dbReference type="Proteomes" id="UP001055879"/>
    </source>
</evidence>
<keyword evidence="2" id="KW-1185">Reference proteome</keyword>
<protein>
    <submittedName>
        <fullName evidence="1">Uncharacterized protein</fullName>
    </submittedName>
</protein>
<dbReference type="Proteomes" id="UP001055879">
    <property type="component" value="Linkage Group LG17"/>
</dbReference>
<proteinExistence type="predicted"/>
<sequence length="73" mass="8300">MRMKSIAGTKARRVLRRPNFNSEGLIFVRVNIHSFTPPFPHFCYIAPGGDLRTLEEEIEAPEEQRRKGESGAS</sequence>
<evidence type="ECO:0000313" key="1">
    <source>
        <dbReference type="EMBL" id="KAI3667646.1"/>
    </source>
</evidence>